<dbReference type="EMBL" id="WIVT01000017">
    <property type="protein sequence ID" value="MQU17699.1"/>
    <property type="molecule type" value="Genomic_DNA"/>
</dbReference>
<reference evidence="5 6" key="1">
    <citation type="submission" date="2019-10" db="EMBL/GenBank/DDBJ databases">
        <title>Evaluation of single-gene subtyping targets for Pseudomonas.</title>
        <authorList>
            <person name="Reichler S.J."/>
            <person name="Orsi R.H."/>
            <person name="Wiedmann M."/>
            <person name="Martin N.H."/>
            <person name="Murphy S.I."/>
        </authorList>
    </citation>
    <scope>NUCLEOTIDE SEQUENCE</scope>
    <source>
        <strain evidence="1 7">FSL R10-0802</strain>
        <strain evidence="3 6">FSL R10-1594</strain>
        <strain evidence="4 5">FSL R10-1984</strain>
        <strain evidence="2">FSL R10-2339</strain>
    </source>
</reference>
<organism evidence="2">
    <name type="scientific">Pseudomonas helleri</name>
    <dbReference type="NCBI Taxonomy" id="1608996"/>
    <lineage>
        <taxon>Bacteria</taxon>
        <taxon>Pseudomonadati</taxon>
        <taxon>Pseudomonadota</taxon>
        <taxon>Gammaproteobacteria</taxon>
        <taxon>Pseudomonadales</taxon>
        <taxon>Pseudomonadaceae</taxon>
        <taxon>Pseudomonas</taxon>
    </lineage>
</organism>
<dbReference type="EMBL" id="WIWC01000024">
    <property type="protein sequence ID" value="MQT81352.1"/>
    <property type="molecule type" value="Genomic_DNA"/>
</dbReference>
<name>A0A6A7YWE8_9PSED</name>
<dbReference type="OrthoDB" id="5918331at2"/>
<dbReference type="EMBL" id="WIWP01000016">
    <property type="protein sequence ID" value="MQT26421.1"/>
    <property type="molecule type" value="Genomic_DNA"/>
</dbReference>
<accession>A0A6A7YWE8</accession>
<evidence type="ECO:0000313" key="7">
    <source>
        <dbReference type="Proteomes" id="UP000713985"/>
    </source>
</evidence>
<dbReference type="EMBL" id="WIVW01000011">
    <property type="protein sequence ID" value="MQU27012.1"/>
    <property type="molecule type" value="Genomic_DNA"/>
</dbReference>
<dbReference type="RefSeq" id="WP_153378919.1">
    <property type="nucleotide sequence ID" value="NZ_JBITTT010000007.1"/>
</dbReference>
<evidence type="ECO:0000313" key="5">
    <source>
        <dbReference type="Proteomes" id="UP000437970"/>
    </source>
</evidence>
<gene>
    <name evidence="3" type="ORF">GHN41_14740</name>
    <name evidence="2" type="ORF">GHN86_14945</name>
    <name evidence="1" type="ORF">GHN94_11350</name>
    <name evidence="4" type="ORF">GHO29_11000</name>
</gene>
<proteinExistence type="predicted"/>
<sequence length="314" mass="35763">MLMDKMFIETFFVNVAPYSSPDCLPLFVARAQESCEWLENRGLKVKGRIPYYQDVIKRYDTIRGSYGPKMFEFLHAVSEMHHVVKCSEQLKEQQASAEFNKTLHAAMYGINFSHENDTPGKDQDRNYMFELGIASSYAAQTHCIDVSKRTDIIVNDLALAIECKRIQSPELLVRRLKDAIKQLKKHEAGEAANGVVYIDVTELLDVKHTVYIHDQTGVPPYLKPPPDEDEVVEQLYARIEADIADTIEDKMTQLKGYLTDEVSCVVLNFNFCGFETNMFREYAIVGRCSFILDNAKVDPAVARSVRATLGRQLE</sequence>
<evidence type="ECO:0000313" key="6">
    <source>
        <dbReference type="Proteomes" id="UP000443000"/>
    </source>
</evidence>
<evidence type="ECO:0000313" key="2">
    <source>
        <dbReference type="EMBL" id="MQT81352.1"/>
    </source>
</evidence>
<evidence type="ECO:0000313" key="1">
    <source>
        <dbReference type="EMBL" id="MQT26421.1"/>
    </source>
</evidence>
<dbReference type="Proteomes" id="UP000443000">
    <property type="component" value="Unassembled WGS sequence"/>
</dbReference>
<keyword evidence="7" id="KW-1185">Reference proteome</keyword>
<protein>
    <submittedName>
        <fullName evidence="2">Uncharacterized protein</fullName>
    </submittedName>
</protein>
<dbReference type="Proteomes" id="UP000437970">
    <property type="component" value="Unassembled WGS sequence"/>
</dbReference>
<comment type="caution">
    <text evidence="2">The sequence shown here is derived from an EMBL/GenBank/DDBJ whole genome shotgun (WGS) entry which is preliminary data.</text>
</comment>
<dbReference type="Proteomes" id="UP000713985">
    <property type="component" value="Unassembled WGS sequence"/>
</dbReference>
<dbReference type="AlphaFoldDB" id="A0A6A7YWE8"/>
<evidence type="ECO:0000313" key="4">
    <source>
        <dbReference type="EMBL" id="MQU27012.1"/>
    </source>
</evidence>
<evidence type="ECO:0000313" key="3">
    <source>
        <dbReference type="EMBL" id="MQU17699.1"/>
    </source>
</evidence>